<dbReference type="AlphaFoldDB" id="A0A072Q0A0"/>
<dbReference type="GO" id="GO:0001228">
    <property type="term" value="F:DNA-binding transcription activator activity, RNA polymerase II-specific"/>
    <property type="evidence" value="ECO:0007669"/>
    <property type="project" value="TreeGrafter"/>
</dbReference>
<dbReference type="GeneID" id="25277791"/>
<comment type="caution">
    <text evidence="5">The sequence shown here is derived from an EMBL/GenBank/DDBJ whole genome shotgun (WGS) entry which is preliminary data.</text>
</comment>
<dbReference type="GO" id="GO:0000976">
    <property type="term" value="F:transcription cis-regulatory region binding"/>
    <property type="evidence" value="ECO:0007669"/>
    <property type="project" value="InterPro"/>
</dbReference>
<dbReference type="SUPFAM" id="SSF57959">
    <property type="entry name" value="Leucine zipper domain"/>
    <property type="match status" value="1"/>
</dbReference>
<dbReference type="Proteomes" id="UP000027920">
    <property type="component" value="Unassembled WGS sequence"/>
</dbReference>
<dbReference type="Gene3D" id="1.20.5.170">
    <property type="match status" value="1"/>
</dbReference>
<dbReference type="STRING" id="1182545.A0A072Q0A0"/>
<dbReference type="RefSeq" id="XP_013263875.1">
    <property type="nucleotide sequence ID" value="XM_013408421.1"/>
</dbReference>
<dbReference type="CDD" id="cd14688">
    <property type="entry name" value="bZIP_YAP"/>
    <property type="match status" value="1"/>
</dbReference>
<dbReference type="SMART" id="SM00338">
    <property type="entry name" value="BRLZ"/>
    <property type="match status" value="1"/>
</dbReference>
<dbReference type="OrthoDB" id="2593073at2759"/>
<feature type="region of interest" description="Disordered" evidence="3">
    <location>
        <begin position="169"/>
        <end position="192"/>
    </location>
</feature>
<evidence type="ECO:0000256" key="2">
    <source>
        <dbReference type="ARBA" id="ARBA00023242"/>
    </source>
</evidence>
<dbReference type="InterPro" id="IPR050936">
    <property type="entry name" value="AP-1-like"/>
</dbReference>
<protein>
    <recommendedName>
        <fullName evidence="4">BZIP domain-containing protein</fullName>
    </recommendedName>
</protein>
<dbReference type="PANTHER" id="PTHR40621:SF6">
    <property type="entry name" value="AP-1-LIKE TRANSCRIPTION FACTOR YAP1-RELATED"/>
    <property type="match status" value="1"/>
</dbReference>
<feature type="region of interest" description="Disordered" evidence="3">
    <location>
        <begin position="77"/>
        <end position="114"/>
    </location>
</feature>
<evidence type="ECO:0000313" key="5">
    <source>
        <dbReference type="EMBL" id="KEF61285.1"/>
    </source>
</evidence>
<dbReference type="PROSITE" id="PS50217">
    <property type="entry name" value="BZIP"/>
    <property type="match status" value="1"/>
</dbReference>
<dbReference type="InterPro" id="IPR046347">
    <property type="entry name" value="bZIP_sf"/>
</dbReference>
<gene>
    <name evidence="5" type="ORF">A1O9_02850</name>
</gene>
<comment type="subcellular location">
    <subcellularLocation>
        <location evidence="1">Nucleus</location>
    </subcellularLocation>
</comment>
<evidence type="ECO:0000256" key="3">
    <source>
        <dbReference type="SAM" id="MobiDB-lite"/>
    </source>
</evidence>
<keyword evidence="2" id="KW-0539">Nucleus</keyword>
<dbReference type="GO" id="GO:0090575">
    <property type="term" value="C:RNA polymerase II transcription regulator complex"/>
    <property type="evidence" value="ECO:0007669"/>
    <property type="project" value="TreeGrafter"/>
</dbReference>
<keyword evidence="6" id="KW-1185">Reference proteome</keyword>
<dbReference type="EMBL" id="AMGV01000002">
    <property type="protein sequence ID" value="KEF61285.1"/>
    <property type="molecule type" value="Genomic_DNA"/>
</dbReference>
<sequence length="256" mass="28790">MDYFFNNPGAFLPHGSHRRDDNLPELVSSSSSSSQSADQLFDYANANTDVYQATDQNWAPLDLDNLLDFAGDELQVLEPGSTSASPDGEKEEQQTTKLRRRAQNRASQRAFRERKDRHLKGLEYQLEHLSSKHQDLMQSYMKQSEGVVKLNSRLTELRTQVKALKTHQRLMSSAHAATGTAPGRSDNDKRYKSSCDADSFDAFSFISREAFGLDEERESSSSLLWHDMMRSSTGGDAADRFPGNDLPAFEDLLQLS</sequence>
<organism evidence="5 6">
    <name type="scientific">Exophiala aquamarina CBS 119918</name>
    <dbReference type="NCBI Taxonomy" id="1182545"/>
    <lineage>
        <taxon>Eukaryota</taxon>
        <taxon>Fungi</taxon>
        <taxon>Dikarya</taxon>
        <taxon>Ascomycota</taxon>
        <taxon>Pezizomycotina</taxon>
        <taxon>Eurotiomycetes</taxon>
        <taxon>Chaetothyriomycetidae</taxon>
        <taxon>Chaetothyriales</taxon>
        <taxon>Herpotrichiellaceae</taxon>
        <taxon>Exophiala</taxon>
    </lineage>
</organism>
<reference evidence="5 6" key="1">
    <citation type="submission" date="2013-03" db="EMBL/GenBank/DDBJ databases">
        <title>The Genome Sequence of Exophiala aquamarina CBS 119918.</title>
        <authorList>
            <consortium name="The Broad Institute Genomics Platform"/>
            <person name="Cuomo C."/>
            <person name="de Hoog S."/>
            <person name="Gorbushina A."/>
            <person name="Walker B."/>
            <person name="Young S.K."/>
            <person name="Zeng Q."/>
            <person name="Gargeya S."/>
            <person name="Fitzgerald M."/>
            <person name="Haas B."/>
            <person name="Abouelleil A."/>
            <person name="Allen A.W."/>
            <person name="Alvarado L."/>
            <person name="Arachchi H.M."/>
            <person name="Berlin A.M."/>
            <person name="Chapman S.B."/>
            <person name="Gainer-Dewar J."/>
            <person name="Goldberg J."/>
            <person name="Griggs A."/>
            <person name="Gujja S."/>
            <person name="Hansen M."/>
            <person name="Howarth C."/>
            <person name="Imamovic A."/>
            <person name="Ireland A."/>
            <person name="Larimer J."/>
            <person name="McCowan C."/>
            <person name="Murphy C."/>
            <person name="Pearson M."/>
            <person name="Poon T.W."/>
            <person name="Priest M."/>
            <person name="Roberts A."/>
            <person name="Saif S."/>
            <person name="Shea T."/>
            <person name="Sisk P."/>
            <person name="Sykes S."/>
            <person name="Wortman J."/>
            <person name="Nusbaum C."/>
            <person name="Birren B."/>
        </authorList>
    </citation>
    <scope>NUCLEOTIDE SEQUENCE [LARGE SCALE GENOMIC DNA]</scope>
    <source>
        <strain evidence="5 6">CBS 119918</strain>
    </source>
</reference>
<name>A0A072Q0A0_9EURO</name>
<feature type="region of interest" description="Disordered" evidence="3">
    <location>
        <begin position="10"/>
        <end position="39"/>
    </location>
</feature>
<dbReference type="InterPro" id="IPR004827">
    <property type="entry name" value="bZIP"/>
</dbReference>
<accession>A0A072Q0A0</accession>
<dbReference type="HOGENOM" id="CLU_076384_0_0_1"/>
<evidence type="ECO:0000259" key="4">
    <source>
        <dbReference type="PROSITE" id="PS50217"/>
    </source>
</evidence>
<evidence type="ECO:0000256" key="1">
    <source>
        <dbReference type="ARBA" id="ARBA00004123"/>
    </source>
</evidence>
<evidence type="ECO:0000313" key="6">
    <source>
        <dbReference type="Proteomes" id="UP000027920"/>
    </source>
</evidence>
<dbReference type="PANTHER" id="PTHR40621">
    <property type="entry name" value="TRANSCRIPTION FACTOR KAPC-RELATED"/>
    <property type="match status" value="1"/>
</dbReference>
<feature type="domain" description="BZIP" evidence="4">
    <location>
        <begin position="94"/>
        <end position="157"/>
    </location>
</feature>
<proteinExistence type="predicted"/>
<dbReference type="VEuPathDB" id="FungiDB:A1O9_02850"/>
<dbReference type="PROSITE" id="PS00036">
    <property type="entry name" value="BZIP_BASIC"/>
    <property type="match status" value="1"/>
</dbReference>